<name>A0A3N2GST0_9PSEU</name>
<dbReference type="AlphaFoldDB" id="A0A3N2GST0"/>
<dbReference type="RefSeq" id="WP_123683208.1">
    <property type="nucleotide sequence ID" value="NZ_RKHY01000001.1"/>
</dbReference>
<reference evidence="2 3" key="1">
    <citation type="submission" date="2018-11" db="EMBL/GenBank/DDBJ databases">
        <title>Sequencing the genomes of 1000 actinobacteria strains.</title>
        <authorList>
            <person name="Klenk H.-P."/>
        </authorList>
    </citation>
    <scope>NUCLEOTIDE SEQUENCE [LARGE SCALE GENOMIC DNA]</scope>
    <source>
        <strain evidence="2 3">DSM 44348</strain>
    </source>
</reference>
<dbReference type="EMBL" id="RKHY01000001">
    <property type="protein sequence ID" value="ROS39015.1"/>
    <property type="molecule type" value="Genomic_DNA"/>
</dbReference>
<feature type="compositionally biased region" description="Low complexity" evidence="1">
    <location>
        <begin position="388"/>
        <end position="401"/>
    </location>
</feature>
<feature type="compositionally biased region" description="Low complexity" evidence="1">
    <location>
        <begin position="562"/>
        <end position="572"/>
    </location>
</feature>
<feature type="region of interest" description="Disordered" evidence="1">
    <location>
        <begin position="646"/>
        <end position="713"/>
    </location>
</feature>
<keyword evidence="3" id="KW-1185">Reference proteome</keyword>
<feature type="compositionally biased region" description="Basic and acidic residues" evidence="1">
    <location>
        <begin position="661"/>
        <end position="674"/>
    </location>
</feature>
<feature type="compositionally biased region" description="Low complexity" evidence="1">
    <location>
        <begin position="337"/>
        <end position="357"/>
    </location>
</feature>
<evidence type="ECO:0000256" key="1">
    <source>
        <dbReference type="SAM" id="MobiDB-lite"/>
    </source>
</evidence>
<feature type="region of interest" description="Disordered" evidence="1">
    <location>
        <begin position="164"/>
        <end position="184"/>
    </location>
</feature>
<comment type="caution">
    <text evidence="2">The sequence shown here is derived from an EMBL/GenBank/DDBJ whole genome shotgun (WGS) entry which is preliminary data.</text>
</comment>
<feature type="region of interest" description="Disordered" evidence="1">
    <location>
        <begin position="231"/>
        <end position="609"/>
    </location>
</feature>
<organism evidence="2 3">
    <name type="scientific">Amycolatopsis thermoflava</name>
    <dbReference type="NCBI Taxonomy" id="84480"/>
    <lineage>
        <taxon>Bacteria</taxon>
        <taxon>Bacillati</taxon>
        <taxon>Actinomycetota</taxon>
        <taxon>Actinomycetes</taxon>
        <taxon>Pseudonocardiales</taxon>
        <taxon>Pseudonocardiaceae</taxon>
        <taxon>Amycolatopsis</taxon>
        <taxon>Amycolatopsis methanolica group</taxon>
    </lineage>
</organism>
<proteinExistence type="predicted"/>
<protein>
    <recommendedName>
        <fullName evidence="4">PPE family domain-containing protein</fullName>
    </recommendedName>
</protein>
<accession>A0A3N2GST0</accession>
<dbReference type="Proteomes" id="UP000274843">
    <property type="component" value="Unassembled WGS sequence"/>
</dbReference>
<feature type="compositionally biased region" description="Pro residues" evidence="1">
    <location>
        <begin position="304"/>
        <end position="327"/>
    </location>
</feature>
<feature type="compositionally biased region" description="Basic and acidic residues" evidence="1">
    <location>
        <begin position="700"/>
        <end position="713"/>
    </location>
</feature>
<evidence type="ECO:0008006" key="4">
    <source>
        <dbReference type="Google" id="ProtNLM"/>
    </source>
</evidence>
<evidence type="ECO:0000313" key="3">
    <source>
        <dbReference type="Proteomes" id="UP000274843"/>
    </source>
</evidence>
<feature type="compositionally biased region" description="Low complexity" evidence="1">
    <location>
        <begin position="682"/>
        <end position="697"/>
    </location>
</feature>
<dbReference type="GeneID" id="301842750"/>
<evidence type="ECO:0000313" key="2">
    <source>
        <dbReference type="EMBL" id="ROS39015.1"/>
    </source>
</evidence>
<sequence>MGDDYFGYDLSKIGAGVGGGYYDTGQDAPPAVCKNYDFSGDGIESLFLAVVKGEQPGTTADRARQWGNVELMIQTVADNLREQTQTLADHWKSPGAKDVFLSKVGMTLGYLRQWQDAALHNSTALYGLSNTMYEAQAQMQALYDEYKAEKKDAMDNATHSRGAAMDWKAGPAPGTAQDKLEAGNKVTEEYDQKARDLAEKIAGQYAPYIYKLQTAHGPKLEVLNAILHPEATGMPRPPELNAPGAPGTPPGGSPGVPPGTAPGAPDNAPTAPQNAPKPPGDSPAFNAKNAPTDTPAFNATETPTPTPGPAPVAPTPPGPPPAAPTPPDGLNTPPGNAPGINPALLGLAGGAAPVLNAFTGGKAPAAPSFGGNGTTPNLFSGKAPNNVPSTLGLNTTSTPTPGTGPGTPPSFKQGNSLYPPGTITPPPGGQMPQQPQAKEPGGNQPGAPTFTTSLPFDEHLSLEASSEFRQAMQSAPPVPPGAGSAMGPNAGSAPPLPPGGQSPNGQAVQAGRRPGAPLMSDLTEQPPAFQPPPSTAPVLNNDPKRTNRGGSAKEAPTGTREGLPPGVGAPPVLSNPHRKAPGKTFSEWMADRKRRKTQGGSRKQSEFVANLPMSTTSVFDGRYSAQEYVAGPSGEVPNVLRAPTPVVAAPDRHAKPAVQADRAKRVVRKDEKAPVTDQTVFEVETQGGSVVTGGQQEPQGYRRAEPSALDGRN</sequence>
<feature type="compositionally biased region" description="Polar residues" evidence="1">
    <location>
        <begin position="463"/>
        <end position="473"/>
    </location>
</feature>
<gene>
    <name evidence="2" type="ORF">EDD35_1308</name>
</gene>
<feature type="compositionally biased region" description="Pro residues" evidence="1">
    <location>
        <begin position="235"/>
        <end position="260"/>
    </location>
</feature>